<dbReference type="EMBL" id="BLYL01000003">
    <property type="protein sequence ID" value="GFO93679.1"/>
    <property type="molecule type" value="Genomic_DNA"/>
</dbReference>
<evidence type="ECO:0000313" key="1">
    <source>
        <dbReference type="EMBL" id="GFO93679.1"/>
    </source>
</evidence>
<sequence length="190" mass="22063">MDTIKFDDQKFEEEMNKIEKLRDLVDQTETSMVRACRMLSAETDKFDEVTRRLCQKMRKIHDGLDVLQSQGSQVIRVYGDTETYNIKLVDGLKKSPNSGSLIGKMDDGCVPWFIRIMDDQQLVSEDNYINPNIFHERWILKSNEAFYKKINAQLISPLNSDLISRYSIPLASGVRPYVPSFEIFRRGGER</sequence>
<organism evidence="1 2">
    <name type="scientific">Coprococcus eutactus</name>
    <dbReference type="NCBI Taxonomy" id="33043"/>
    <lineage>
        <taxon>Bacteria</taxon>
        <taxon>Bacillati</taxon>
        <taxon>Bacillota</taxon>
        <taxon>Clostridia</taxon>
        <taxon>Lachnospirales</taxon>
        <taxon>Lachnospiraceae</taxon>
        <taxon>Coprococcus</taxon>
    </lineage>
</organism>
<dbReference type="Proteomes" id="UP000660047">
    <property type="component" value="Unassembled WGS sequence"/>
</dbReference>
<proteinExistence type="predicted"/>
<gene>
    <name evidence="1" type="ORF">COEU31_07250</name>
</gene>
<accession>A0AAI9NXY4</accession>
<protein>
    <submittedName>
        <fullName evidence="1">Uncharacterized protein</fullName>
    </submittedName>
</protein>
<comment type="caution">
    <text evidence="1">The sequence shown here is derived from an EMBL/GenBank/DDBJ whole genome shotgun (WGS) entry which is preliminary data.</text>
</comment>
<dbReference type="RefSeq" id="WP_055223374.1">
    <property type="nucleotide sequence ID" value="NZ_BLYL01000003.1"/>
</dbReference>
<name>A0AAI9NXY4_9FIRM</name>
<evidence type="ECO:0000313" key="2">
    <source>
        <dbReference type="Proteomes" id="UP000660047"/>
    </source>
</evidence>
<reference evidence="1" key="1">
    <citation type="submission" date="2020-06" db="EMBL/GenBank/DDBJ databases">
        <title>Characterization of fructooligosaccharide metabolism and fructooligosaccharide-degrading enzymes in human commensal butyrate producers.</title>
        <authorList>
            <person name="Tanno H."/>
            <person name="Fujii T."/>
            <person name="Hirano K."/>
            <person name="Maeno S."/>
            <person name="Tonozuka T."/>
            <person name="Sakamoto M."/>
            <person name="Ohkuma M."/>
            <person name="Tochio T."/>
            <person name="Endo A."/>
        </authorList>
    </citation>
    <scope>NUCLEOTIDE SEQUENCE</scope>
    <source>
        <strain evidence="1">JCM 31265</strain>
    </source>
</reference>
<dbReference type="AlphaFoldDB" id="A0AAI9NXY4"/>